<proteinExistence type="predicted"/>
<accession>A0A927II13</accession>
<protein>
    <submittedName>
        <fullName evidence="1">DNA polymerase III subunit gamma/tau</fullName>
    </submittedName>
</protein>
<dbReference type="Gene3D" id="3.40.50.300">
    <property type="entry name" value="P-loop containing nucleotide triphosphate hydrolases"/>
    <property type="match status" value="1"/>
</dbReference>
<dbReference type="InterPro" id="IPR050238">
    <property type="entry name" value="DNA_Rep/Repair_Clamp_Loader"/>
</dbReference>
<dbReference type="Pfam" id="PF13177">
    <property type="entry name" value="DNA_pol3_delta2"/>
    <property type="match status" value="1"/>
</dbReference>
<organism evidence="1 2">
    <name type="scientific">Pelagicoccus enzymogenes</name>
    <dbReference type="NCBI Taxonomy" id="2773457"/>
    <lineage>
        <taxon>Bacteria</taxon>
        <taxon>Pseudomonadati</taxon>
        <taxon>Verrucomicrobiota</taxon>
        <taxon>Opitutia</taxon>
        <taxon>Puniceicoccales</taxon>
        <taxon>Pelagicoccaceae</taxon>
        <taxon>Pelagicoccus</taxon>
    </lineage>
</organism>
<dbReference type="PANTHER" id="PTHR11669:SF8">
    <property type="entry name" value="DNA POLYMERASE III SUBUNIT DELTA"/>
    <property type="match status" value="1"/>
</dbReference>
<dbReference type="InterPro" id="IPR027417">
    <property type="entry name" value="P-loop_NTPase"/>
</dbReference>
<name>A0A927II13_9BACT</name>
<comment type="caution">
    <text evidence="1">The sequence shown here is derived from an EMBL/GenBank/DDBJ whole genome shotgun (WGS) entry which is preliminary data.</text>
</comment>
<dbReference type="PANTHER" id="PTHR11669">
    <property type="entry name" value="REPLICATION FACTOR C / DNA POLYMERASE III GAMMA-TAU SUBUNIT"/>
    <property type="match status" value="1"/>
</dbReference>
<dbReference type="EMBL" id="JACYFG010000035">
    <property type="protein sequence ID" value="MBD5780268.1"/>
    <property type="molecule type" value="Genomic_DNA"/>
</dbReference>
<keyword evidence="2" id="KW-1185">Reference proteome</keyword>
<sequence>MTEATAPTDPQALINRAMAENRLAHALLIHGQNLSVVERFATELSARLLGVQAYGDELEEKLFRHPDVFTLRPSKKSRVISVDDTREAIRQIQHSPQAGERKVAIVFEVDRFNTSAANAFLKTLEEPPLNTTILLLTTRPHSLLATIRSRCQLFRLPTAAHTFDDPSAQAWLEAYKKWLEDLLTGGPGGKQSIPHFIIGAYSLVERFSAIIGELGKAAWKDQSKNLPEDMKDDERIALESRISISIRQDFLAAMENATEVLARKKLFDDTTVPQKFIESVEALENSTNLLRLNMKTEAVLESYLLRTLRIWTAKAS</sequence>
<dbReference type="Proteomes" id="UP000622317">
    <property type="component" value="Unassembled WGS sequence"/>
</dbReference>
<evidence type="ECO:0000313" key="1">
    <source>
        <dbReference type="EMBL" id="MBD5780268.1"/>
    </source>
</evidence>
<gene>
    <name evidence="1" type="ORF">IEN85_12265</name>
</gene>
<dbReference type="GO" id="GO:0006261">
    <property type="term" value="P:DNA-templated DNA replication"/>
    <property type="evidence" value="ECO:0007669"/>
    <property type="project" value="TreeGrafter"/>
</dbReference>
<evidence type="ECO:0000313" key="2">
    <source>
        <dbReference type="Proteomes" id="UP000622317"/>
    </source>
</evidence>
<dbReference type="RefSeq" id="WP_191617377.1">
    <property type="nucleotide sequence ID" value="NZ_JACYFG010000035.1"/>
</dbReference>
<reference evidence="1" key="1">
    <citation type="submission" date="2020-09" db="EMBL/GenBank/DDBJ databases">
        <title>Pelagicoccus enzymogenes sp. nov. with an EPS production, isolated from marine sediment.</title>
        <authorList>
            <person name="Feng X."/>
        </authorList>
    </citation>
    <scope>NUCLEOTIDE SEQUENCE</scope>
    <source>
        <strain evidence="1">NFK12</strain>
    </source>
</reference>
<dbReference type="SUPFAM" id="SSF52540">
    <property type="entry name" value="P-loop containing nucleoside triphosphate hydrolases"/>
    <property type="match status" value="1"/>
</dbReference>
<dbReference type="AlphaFoldDB" id="A0A927II13"/>